<dbReference type="AlphaFoldDB" id="A0A1V2LV67"/>
<dbReference type="EMBL" id="MQVM01000001">
    <property type="protein sequence ID" value="ONH77888.1"/>
    <property type="molecule type" value="Genomic_DNA"/>
</dbReference>
<evidence type="ECO:0000313" key="7">
    <source>
        <dbReference type="EMBL" id="ONH77888.1"/>
    </source>
</evidence>
<organism evidence="7 8">
    <name type="scientific">Pichia kudriavzevii</name>
    <name type="common">Yeast</name>
    <name type="synonym">Issatchenkia orientalis</name>
    <dbReference type="NCBI Taxonomy" id="4909"/>
    <lineage>
        <taxon>Eukaryota</taxon>
        <taxon>Fungi</taxon>
        <taxon>Dikarya</taxon>
        <taxon>Ascomycota</taxon>
        <taxon>Saccharomycotina</taxon>
        <taxon>Pichiomycetes</taxon>
        <taxon>Pichiales</taxon>
        <taxon>Pichiaceae</taxon>
        <taxon>Pichia</taxon>
    </lineage>
</organism>
<dbReference type="InterPro" id="IPR013907">
    <property type="entry name" value="Sds3"/>
</dbReference>
<feature type="region of interest" description="Disordered" evidence="6">
    <location>
        <begin position="121"/>
        <end position="237"/>
    </location>
</feature>
<dbReference type="SMART" id="SM01401">
    <property type="entry name" value="Sds3"/>
    <property type="match status" value="1"/>
</dbReference>
<comment type="subcellular location">
    <subcellularLocation>
        <location evidence="1">Nucleus</location>
    </subcellularLocation>
</comment>
<sequence length="298" mass="34294">MQTKLSKLEQQFLADKDVHYRDYLIQLQYNLSTLYTNENPEYLEKIRDKEEWRDMELVRLRLAEEYQVNFINNSFKQEYEQTVENTKAVIEMVKTKLRDGLLNKIKQLKEDKALIDIVTSSKSGTVHTSTRSRNTLNDEDGSFVSMNSIRGNHEGGGYNTEDGNNNGNTSGFETSTSNFFFSGERRSRRKRNHDNALLHDSTVTNSNDDSYDSSATGGHSSRKKNRTNGNISSANEDEGKIYTENPILNEFLYGNKGSIGRKEKFSTRHTNRNSPLCPPLKPEEINEDLNLLRSIRRK</sequence>
<evidence type="ECO:0000313" key="8">
    <source>
        <dbReference type="Proteomes" id="UP000189274"/>
    </source>
</evidence>
<feature type="compositionally biased region" description="Polar residues" evidence="6">
    <location>
        <begin position="121"/>
        <end position="135"/>
    </location>
</feature>
<dbReference type="Pfam" id="PF08598">
    <property type="entry name" value="Sds3"/>
    <property type="match status" value="1"/>
</dbReference>
<evidence type="ECO:0000256" key="1">
    <source>
        <dbReference type="ARBA" id="ARBA00004123"/>
    </source>
</evidence>
<reference evidence="8" key="1">
    <citation type="journal article" date="2017" name="Genome Announc.">
        <title>Genome sequences of Cyberlindnera fabianii 65, Pichia kudriavzevii 129, and Saccharomyces cerevisiae 131 isolated from fermented masau fruits in Zimbabwe.</title>
        <authorList>
            <person name="van Rijswijck I.M.H."/>
            <person name="Derks M.F.L."/>
            <person name="Abee T."/>
            <person name="de Ridder D."/>
            <person name="Smid E.J."/>
        </authorList>
    </citation>
    <scope>NUCLEOTIDE SEQUENCE [LARGE SCALE GENOMIC DNA]</scope>
    <source>
        <strain evidence="8">129</strain>
    </source>
</reference>
<evidence type="ECO:0000256" key="6">
    <source>
        <dbReference type="SAM" id="MobiDB-lite"/>
    </source>
</evidence>
<evidence type="ECO:0000256" key="5">
    <source>
        <dbReference type="ARBA" id="ARBA00023242"/>
    </source>
</evidence>
<dbReference type="VEuPathDB" id="FungiDB:C5L36_0E01570"/>
<name>A0A1V2LV67_PICKU</name>
<feature type="compositionally biased region" description="Polar residues" evidence="6">
    <location>
        <begin position="201"/>
        <end position="219"/>
    </location>
</feature>
<protein>
    <submittedName>
        <fullName evidence="7">Transcriptional regulatory protein SDS3</fullName>
    </submittedName>
</protein>
<dbReference type="PANTHER" id="PTHR21964">
    <property type="entry name" value="BREAST CANCER METASTASIS-SUPPRESSOR 1"/>
    <property type="match status" value="1"/>
</dbReference>
<dbReference type="GO" id="GO:0005654">
    <property type="term" value="C:nucleoplasm"/>
    <property type="evidence" value="ECO:0007669"/>
    <property type="project" value="UniProtKB-ARBA"/>
</dbReference>
<feature type="compositionally biased region" description="Polar residues" evidence="6">
    <location>
        <begin position="161"/>
        <end position="180"/>
    </location>
</feature>
<proteinExistence type="predicted"/>
<keyword evidence="3" id="KW-0805">Transcription regulation</keyword>
<dbReference type="Proteomes" id="UP000189274">
    <property type="component" value="Unassembled WGS sequence"/>
</dbReference>
<evidence type="ECO:0000256" key="3">
    <source>
        <dbReference type="ARBA" id="ARBA00023015"/>
    </source>
</evidence>
<dbReference type="GO" id="GO:0010468">
    <property type="term" value="P:regulation of gene expression"/>
    <property type="evidence" value="ECO:0007669"/>
    <property type="project" value="UniProtKB-ARBA"/>
</dbReference>
<accession>A0A1V2LV67</accession>
<keyword evidence="5" id="KW-0539">Nucleus</keyword>
<evidence type="ECO:0000256" key="4">
    <source>
        <dbReference type="ARBA" id="ARBA00023163"/>
    </source>
</evidence>
<evidence type="ECO:0000256" key="2">
    <source>
        <dbReference type="ARBA" id="ARBA00022491"/>
    </source>
</evidence>
<gene>
    <name evidence="7" type="ORF">BOH78_0222</name>
</gene>
<keyword evidence="4" id="KW-0804">Transcription</keyword>
<comment type="caution">
    <text evidence="7">The sequence shown here is derived from an EMBL/GenBank/DDBJ whole genome shotgun (WGS) entry which is preliminary data.</text>
</comment>
<keyword evidence="2" id="KW-0678">Repressor</keyword>